<dbReference type="STRING" id="1480615.AWJ14_16600"/>
<dbReference type="Gene3D" id="1.20.910.10">
    <property type="entry name" value="Heme oxygenase-like"/>
    <property type="match status" value="1"/>
</dbReference>
<dbReference type="InterPro" id="IPR016084">
    <property type="entry name" value="Haem_Oase-like_multi-hlx"/>
</dbReference>
<evidence type="ECO:0008006" key="3">
    <source>
        <dbReference type="Google" id="ProtNLM"/>
    </source>
</evidence>
<dbReference type="GO" id="GO:0004392">
    <property type="term" value="F:heme oxygenase (decyclizing) activity"/>
    <property type="evidence" value="ECO:0007669"/>
    <property type="project" value="InterPro"/>
</dbReference>
<reference evidence="1 2" key="1">
    <citation type="submission" date="2015-12" db="EMBL/GenBank/DDBJ databases">
        <authorList>
            <person name="Shamseldin A."/>
            <person name="Moawad H."/>
            <person name="Abd El-Rahim W.M."/>
            <person name="Sadowsky M.J."/>
        </authorList>
    </citation>
    <scope>NUCLEOTIDE SEQUENCE [LARGE SCALE GENOMIC DNA]</scope>
    <source>
        <strain evidence="1 2">JC234</strain>
    </source>
</reference>
<name>A0A1C1YSU7_9HYPH</name>
<sequence length="166" mass="17882">MGDFATAGAYAAYVRKTHRFRRCIEAALCDTVDSGWTLDPIAGLAGRDLADLGLSPLPKADVPPWSPSPAARLGAAYVLEGSALGARLLLQRAQAIGLRQDFGARHLAHQSADPRRWRAFLTVLEALPDEMHQAAVAAAGDAFRLAFSIYSETADEFAPTDRSYQL</sequence>
<dbReference type="GO" id="GO:0006788">
    <property type="term" value="P:heme oxidation"/>
    <property type="evidence" value="ECO:0007669"/>
    <property type="project" value="InterPro"/>
</dbReference>
<dbReference type="Pfam" id="PF01126">
    <property type="entry name" value="Heme_oxygenase"/>
    <property type="match status" value="1"/>
</dbReference>
<evidence type="ECO:0000313" key="1">
    <source>
        <dbReference type="EMBL" id="OCW56564.1"/>
    </source>
</evidence>
<dbReference type="EMBL" id="LQZT01000034">
    <property type="protein sequence ID" value="OCW56564.1"/>
    <property type="molecule type" value="Genomic_DNA"/>
</dbReference>
<keyword evidence="2" id="KW-1185">Reference proteome</keyword>
<comment type="caution">
    <text evidence="1">The sequence shown here is derived from an EMBL/GenBank/DDBJ whole genome shotgun (WGS) entry which is preliminary data.</text>
</comment>
<accession>A0A1C1YSU7</accession>
<organism evidence="1 2">
    <name type="scientific">Hoeflea olei</name>
    <dbReference type="NCBI Taxonomy" id="1480615"/>
    <lineage>
        <taxon>Bacteria</taxon>
        <taxon>Pseudomonadati</taxon>
        <taxon>Pseudomonadota</taxon>
        <taxon>Alphaproteobacteria</taxon>
        <taxon>Hyphomicrobiales</taxon>
        <taxon>Rhizobiaceae</taxon>
        <taxon>Hoeflea</taxon>
    </lineage>
</organism>
<dbReference type="InterPro" id="IPR016053">
    <property type="entry name" value="Haem_Oase-like"/>
</dbReference>
<dbReference type="CDD" id="cd19166">
    <property type="entry name" value="HemeO-bac"/>
    <property type="match status" value="1"/>
</dbReference>
<proteinExistence type="predicted"/>
<dbReference type="SUPFAM" id="SSF48613">
    <property type="entry name" value="Heme oxygenase-like"/>
    <property type="match status" value="1"/>
</dbReference>
<dbReference type="Proteomes" id="UP000094795">
    <property type="component" value="Unassembled WGS sequence"/>
</dbReference>
<protein>
    <recommendedName>
        <fullName evidence="3">Heme oxygenase</fullName>
    </recommendedName>
</protein>
<gene>
    <name evidence="1" type="ORF">AWJ14_16600</name>
</gene>
<dbReference type="AlphaFoldDB" id="A0A1C1YSU7"/>
<evidence type="ECO:0000313" key="2">
    <source>
        <dbReference type="Proteomes" id="UP000094795"/>
    </source>
</evidence>